<evidence type="ECO:0000313" key="1">
    <source>
        <dbReference type="EMBL" id="GAF91303.1"/>
    </source>
</evidence>
<accession>X0TCP5</accession>
<name>X0TCP5_9ZZZZ</name>
<dbReference type="EMBL" id="BARS01016838">
    <property type="protein sequence ID" value="GAF91303.1"/>
    <property type="molecule type" value="Genomic_DNA"/>
</dbReference>
<sequence>MILDEIEGLDLNHLHTAMFNGELDSTLMDLEDLVRELEYWVDSNDFEGELMDEAKNLLEVLEYGPVDYEITLTPEVEELLKRERPGIKVGSEKEISAMSEGKDEMGRMFHDVDTYREYLIKQMKNKGLLNSEDKKEYLERWLKYQEPIGGKKRMGDRIEAAQSLLDEM</sequence>
<dbReference type="AlphaFoldDB" id="X0TCP5"/>
<comment type="caution">
    <text evidence="1">The sequence shown here is derived from an EMBL/GenBank/DDBJ whole genome shotgun (WGS) entry which is preliminary data.</text>
</comment>
<organism evidence="1">
    <name type="scientific">marine sediment metagenome</name>
    <dbReference type="NCBI Taxonomy" id="412755"/>
    <lineage>
        <taxon>unclassified sequences</taxon>
        <taxon>metagenomes</taxon>
        <taxon>ecological metagenomes</taxon>
    </lineage>
</organism>
<gene>
    <name evidence="1" type="ORF">S01H1_27624</name>
</gene>
<proteinExistence type="predicted"/>
<reference evidence="1" key="1">
    <citation type="journal article" date="2014" name="Front. Microbiol.">
        <title>High frequency of phylogenetically diverse reductive dehalogenase-homologous genes in deep subseafloor sedimentary metagenomes.</title>
        <authorList>
            <person name="Kawai M."/>
            <person name="Futagami T."/>
            <person name="Toyoda A."/>
            <person name="Takaki Y."/>
            <person name="Nishi S."/>
            <person name="Hori S."/>
            <person name="Arai W."/>
            <person name="Tsubouchi T."/>
            <person name="Morono Y."/>
            <person name="Uchiyama I."/>
            <person name="Ito T."/>
            <person name="Fujiyama A."/>
            <person name="Inagaki F."/>
            <person name="Takami H."/>
        </authorList>
    </citation>
    <scope>NUCLEOTIDE SEQUENCE</scope>
    <source>
        <strain evidence="1">Expedition CK06-06</strain>
    </source>
</reference>
<protein>
    <submittedName>
        <fullName evidence="1">Uncharacterized protein</fullName>
    </submittedName>
</protein>